<dbReference type="GO" id="GO:0016805">
    <property type="term" value="F:dipeptidase activity"/>
    <property type="evidence" value="ECO:0007669"/>
    <property type="project" value="TreeGrafter"/>
</dbReference>
<feature type="non-terminal residue" evidence="1">
    <location>
        <position position="108"/>
    </location>
</feature>
<gene>
    <name evidence="1" type="ORF">G3M58_46645</name>
</gene>
<accession>A0A6G3X7Z4</accession>
<dbReference type="GO" id="GO:0046657">
    <property type="term" value="P:folic acid catabolic process"/>
    <property type="evidence" value="ECO:0007669"/>
    <property type="project" value="TreeGrafter"/>
</dbReference>
<feature type="non-terminal residue" evidence="1">
    <location>
        <position position="1"/>
    </location>
</feature>
<organism evidence="1">
    <name type="scientific">Streptomyces sp. SID7499</name>
    <dbReference type="NCBI Taxonomy" id="2706086"/>
    <lineage>
        <taxon>Bacteria</taxon>
        <taxon>Bacillati</taxon>
        <taxon>Actinomycetota</taxon>
        <taxon>Actinomycetes</taxon>
        <taxon>Kitasatosporales</taxon>
        <taxon>Streptomycetaceae</taxon>
        <taxon>Streptomyces</taxon>
    </lineage>
</organism>
<proteinExistence type="predicted"/>
<dbReference type="SUPFAM" id="SSF53187">
    <property type="entry name" value="Zn-dependent exopeptidases"/>
    <property type="match status" value="1"/>
</dbReference>
<dbReference type="Gene3D" id="3.40.630.10">
    <property type="entry name" value="Zn peptidases"/>
    <property type="match status" value="1"/>
</dbReference>
<dbReference type="PANTHER" id="PTHR30575">
    <property type="entry name" value="PEPTIDASE M20"/>
    <property type="match status" value="1"/>
</dbReference>
<dbReference type="PANTHER" id="PTHR30575:SF0">
    <property type="entry name" value="XAA-ARG DIPEPTIDASE"/>
    <property type="match status" value="1"/>
</dbReference>
<sequence length="108" mass="10514">AAALCHQLLAAHGFEVTAPAHGLDTAFRATAGSGPVTVAIACEYDALPGLGHACGHNLIAAAGVGAALGLAPYADELGLTVRVVGTPAEERGAGKALLLEAGAFDGVD</sequence>
<dbReference type="GO" id="GO:0005737">
    <property type="term" value="C:cytoplasm"/>
    <property type="evidence" value="ECO:0007669"/>
    <property type="project" value="TreeGrafter"/>
</dbReference>
<name>A0A6G3X7Z4_9ACTN</name>
<reference evidence="1" key="1">
    <citation type="submission" date="2020-01" db="EMBL/GenBank/DDBJ databases">
        <title>Insect and environment-associated Actinomycetes.</title>
        <authorList>
            <person name="Currrie C."/>
            <person name="Chevrette M."/>
            <person name="Carlson C."/>
            <person name="Stubbendieck R."/>
            <person name="Wendt-Pienkowski E."/>
        </authorList>
    </citation>
    <scope>NUCLEOTIDE SEQUENCE</scope>
    <source>
        <strain evidence="1">SID7499</strain>
    </source>
</reference>
<comment type="caution">
    <text evidence="1">The sequence shown here is derived from an EMBL/GenBank/DDBJ whole genome shotgun (WGS) entry which is preliminary data.</text>
</comment>
<evidence type="ECO:0000313" key="1">
    <source>
        <dbReference type="EMBL" id="NEE13925.1"/>
    </source>
</evidence>
<dbReference type="InterPro" id="IPR052030">
    <property type="entry name" value="Peptidase_M20/M20A_hydrolases"/>
</dbReference>
<dbReference type="GO" id="GO:0071713">
    <property type="term" value="F:para-aminobenzoyl-glutamate hydrolase activity"/>
    <property type="evidence" value="ECO:0007669"/>
    <property type="project" value="TreeGrafter"/>
</dbReference>
<dbReference type="EMBL" id="JAAGMN010004910">
    <property type="protein sequence ID" value="NEE13925.1"/>
    <property type="molecule type" value="Genomic_DNA"/>
</dbReference>
<protein>
    <submittedName>
        <fullName evidence="1">M20 family metallopeptidase</fullName>
    </submittedName>
</protein>
<dbReference type="AlphaFoldDB" id="A0A6G3X7Z4"/>